<dbReference type="InterPro" id="IPR036390">
    <property type="entry name" value="WH_DNA-bd_sf"/>
</dbReference>
<dbReference type="EMBL" id="NSIT01000028">
    <property type="protein sequence ID" value="PJE80174.1"/>
    <property type="molecule type" value="Genomic_DNA"/>
</dbReference>
<dbReference type="Gene3D" id="1.10.10.10">
    <property type="entry name" value="Winged helix-like DNA-binding domain superfamily/Winged helix DNA-binding domain"/>
    <property type="match status" value="1"/>
</dbReference>
<dbReference type="PANTHER" id="PTHR30118:SF15">
    <property type="entry name" value="TRANSCRIPTIONAL REGULATORY PROTEIN"/>
    <property type="match status" value="1"/>
</dbReference>
<protein>
    <submittedName>
        <fullName evidence="6">Nodulation protein D 2</fullName>
    </submittedName>
</protein>
<dbReference type="GO" id="GO:0003677">
    <property type="term" value="F:DNA binding"/>
    <property type="evidence" value="ECO:0007669"/>
    <property type="project" value="UniProtKB-KW"/>
</dbReference>
<dbReference type="SUPFAM" id="SSF46785">
    <property type="entry name" value="Winged helix' DNA-binding domain"/>
    <property type="match status" value="1"/>
</dbReference>
<dbReference type="InterPro" id="IPR000847">
    <property type="entry name" value="LysR_HTH_N"/>
</dbReference>
<reference evidence="6" key="1">
    <citation type="journal article" date="2017" name="Appl. Environ. Microbiol.">
        <title>Molecular characterization of an Endozoicomonas-like organism causing infection in king scallop Pecten maximus L.</title>
        <authorList>
            <person name="Cano I."/>
            <person name="van Aerle R."/>
            <person name="Ross S."/>
            <person name="Verner-Jeffreys D.W."/>
            <person name="Paley R.K."/>
            <person name="Rimmer G."/>
            <person name="Ryder D."/>
            <person name="Hooper P."/>
            <person name="Stone D."/>
            <person name="Feist S.W."/>
        </authorList>
    </citation>
    <scope>NUCLEOTIDE SEQUENCE</scope>
</reference>
<evidence type="ECO:0000256" key="2">
    <source>
        <dbReference type="ARBA" id="ARBA00023015"/>
    </source>
</evidence>
<dbReference type="PROSITE" id="PS50931">
    <property type="entry name" value="HTH_LYSR"/>
    <property type="match status" value="1"/>
</dbReference>
<proteinExistence type="inferred from homology"/>
<dbReference type="InterPro" id="IPR050389">
    <property type="entry name" value="LysR-type_TF"/>
</dbReference>
<gene>
    <name evidence="6" type="primary">nodD2</name>
    <name evidence="6" type="ORF">CI610_00826</name>
</gene>
<organism evidence="6">
    <name type="scientific">invertebrate metagenome</name>
    <dbReference type="NCBI Taxonomy" id="1711999"/>
    <lineage>
        <taxon>unclassified sequences</taxon>
        <taxon>metagenomes</taxon>
        <taxon>organismal metagenomes</taxon>
    </lineage>
</organism>
<dbReference type="GO" id="GO:0003700">
    <property type="term" value="F:DNA-binding transcription factor activity"/>
    <property type="evidence" value="ECO:0007669"/>
    <property type="project" value="InterPro"/>
</dbReference>
<dbReference type="Pfam" id="PF03466">
    <property type="entry name" value="LysR_substrate"/>
    <property type="match status" value="1"/>
</dbReference>
<dbReference type="SUPFAM" id="SSF53850">
    <property type="entry name" value="Periplasmic binding protein-like II"/>
    <property type="match status" value="1"/>
</dbReference>
<dbReference type="InterPro" id="IPR036388">
    <property type="entry name" value="WH-like_DNA-bd_sf"/>
</dbReference>
<sequence>MKAFNRLDLNLLRIFDLLMNEGSVSKVAEHINLSQSTVSHALSRLRQQLGNELFIPVRGGMMPTDQAKRMAPSIRHALMLMEQAVHNGPVFNSTNSKQSFRIAGSDYVELILLPPLLKRFKETAPHISIQLEELNNSDYLRELENEKLDLVIGFEKPDHLSHRLLNKVFLQESMVVISAKPLGSQGKPLQAKKLEQLSFIYPSNWGHTQSLMEQWCEKNRIKRQLGITVSGFVAIPELMKQLDMVAALPRAIALYYEKYFRFFWYSLADEQLCYRHKLAWHPLRENDPALSWLCSQIIEVGENLK</sequence>
<dbReference type="PANTHER" id="PTHR30118">
    <property type="entry name" value="HTH-TYPE TRANSCRIPTIONAL REGULATOR LEUO-RELATED"/>
    <property type="match status" value="1"/>
</dbReference>
<evidence type="ECO:0000313" key="6">
    <source>
        <dbReference type="EMBL" id="PJE80174.1"/>
    </source>
</evidence>
<keyword evidence="4" id="KW-0804">Transcription</keyword>
<keyword evidence="2" id="KW-0805">Transcription regulation</keyword>
<dbReference type="InterPro" id="IPR011991">
    <property type="entry name" value="ArsR-like_HTH"/>
</dbReference>
<name>A0A2H9TAF2_9ZZZZ</name>
<dbReference type="CDD" id="cd00090">
    <property type="entry name" value="HTH_ARSR"/>
    <property type="match status" value="1"/>
</dbReference>
<dbReference type="Pfam" id="PF00126">
    <property type="entry name" value="HTH_1"/>
    <property type="match status" value="1"/>
</dbReference>
<feature type="domain" description="HTH lysR-type" evidence="5">
    <location>
        <begin position="7"/>
        <end position="64"/>
    </location>
</feature>
<dbReference type="InterPro" id="IPR037402">
    <property type="entry name" value="YidZ_PBP2"/>
</dbReference>
<dbReference type="CDD" id="cd08417">
    <property type="entry name" value="PBP2_Nitroaromatics_like"/>
    <property type="match status" value="1"/>
</dbReference>
<comment type="caution">
    <text evidence="6">The sequence shown here is derived from an EMBL/GenBank/DDBJ whole genome shotgun (WGS) entry which is preliminary data.</text>
</comment>
<dbReference type="InterPro" id="IPR005119">
    <property type="entry name" value="LysR_subst-bd"/>
</dbReference>
<dbReference type="AlphaFoldDB" id="A0A2H9TAF2"/>
<comment type="similarity">
    <text evidence="1">Belongs to the LysR transcriptional regulatory family.</text>
</comment>
<accession>A0A2H9TAF2</accession>
<evidence type="ECO:0000256" key="1">
    <source>
        <dbReference type="ARBA" id="ARBA00009437"/>
    </source>
</evidence>
<keyword evidence="3" id="KW-0238">DNA-binding</keyword>
<evidence type="ECO:0000256" key="4">
    <source>
        <dbReference type="ARBA" id="ARBA00023163"/>
    </source>
</evidence>
<evidence type="ECO:0000259" key="5">
    <source>
        <dbReference type="PROSITE" id="PS50931"/>
    </source>
</evidence>
<dbReference type="PRINTS" id="PR00039">
    <property type="entry name" value="HTHLYSR"/>
</dbReference>
<evidence type="ECO:0000256" key="3">
    <source>
        <dbReference type="ARBA" id="ARBA00023125"/>
    </source>
</evidence>
<dbReference type="Gene3D" id="3.40.190.10">
    <property type="entry name" value="Periplasmic binding protein-like II"/>
    <property type="match status" value="2"/>
</dbReference>